<evidence type="ECO:0000313" key="2">
    <source>
        <dbReference type="Proteomes" id="UP001141327"/>
    </source>
</evidence>
<evidence type="ECO:0000313" key="1">
    <source>
        <dbReference type="EMBL" id="KAJ4453494.1"/>
    </source>
</evidence>
<accession>A0ABQ8U2L5</accession>
<proteinExistence type="predicted"/>
<protein>
    <submittedName>
        <fullName evidence="1">Uncharacterized protein</fullName>
    </submittedName>
</protein>
<dbReference type="EMBL" id="JAPMOS010000255">
    <property type="protein sequence ID" value="KAJ4453494.1"/>
    <property type="molecule type" value="Genomic_DNA"/>
</dbReference>
<dbReference type="Proteomes" id="UP001141327">
    <property type="component" value="Unassembled WGS sequence"/>
</dbReference>
<keyword evidence="2" id="KW-1185">Reference proteome</keyword>
<reference evidence="1" key="1">
    <citation type="journal article" date="2022" name="bioRxiv">
        <title>Genomics of Preaxostyla Flagellates Illuminates Evolutionary Transitions and the Path Towards Mitochondrial Loss.</title>
        <authorList>
            <person name="Novak L.V.F."/>
            <person name="Treitli S.C."/>
            <person name="Pyrih J."/>
            <person name="Halakuc P."/>
            <person name="Pipaliya S.V."/>
            <person name="Vacek V."/>
            <person name="Brzon O."/>
            <person name="Soukal P."/>
            <person name="Eme L."/>
            <person name="Dacks J.B."/>
            <person name="Karnkowska A."/>
            <person name="Elias M."/>
            <person name="Hampl V."/>
        </authorList>
    </citation>
    <scope>NUCLEOTIDE SEQUENCE</scope>
    <source>
        <strain evidence="1">RCP-MX</strain>
    </source>
</reference>
<gene>
    <name evidence="1" type="ORF">PAPYR_12030</name>
</gene>
<name>A0ABQ8U2L5_9EUKA</name>
<comment type="caution">
    <text evidence="1">The sequence shown here is derived from an EMBL/GenBank/DDBJ whole genome shotgun (WGS) entry which is preliminary data.</text>
</comment>
<sequence length="350" mass="40013">MAEKPAAQGSWDPNRSARPRLQPALQYLCLLNAMGITYHFPPHLLRSSFHLHLPIHTHIKAFPVAHHPVHTARSVLTHTYFSDPSTRISKSVPTVRWCLFDTLLIRPHGARSTRQQPLLYRLTNQFDTLFVRPHGARLATTNFSYSGLEDLGNAGGLFWPCLRFAEPLTFSPRVTLKFARLLVTRATHFALKFFKPVFHLGLIDLVRREKNSERSESLLNNRPVVLWRANLPLRNQNVWLRPSSRGRVVAEPMLSRARQEVPCAWPVFCCGTFAQLAGFYNNAHCELSPLLNTHWRLQERSFIYFGAHQGAANSPVSDRRHDDSREASCARHAWATTARDRVSMTFWGKA</sequence>
<organism evidence="1 2">
    <name type="scientific">Paratrimastix pyriformis</name>
    <dbReference type="NCBI Taxonomy" id="342808"/>
    <lineage>
        <taxon>Eukaryota</taxon>
        <taxon>Metamonada</taxon>
        <taxon>Preaxostyla</taxon>
        <taxon>Paratrimastigidae</taxon>
        <taxon>Paratrimastix</taxon>
    </lineage>
</organism>